<dbReference type="RefSeq" id="WP_282212372.1">
    <property type="nucleotide sequence ID" value="NZ_CP118247.1"/>
</dbReference>
<keyword evidence="1" id="KW-0812">Transmembrane</keyword>
<evidence type="ECO:0000313" key="3">
    <source>
        <dbReference type="Proteomes" id="UP001222118"/>
    </source>
</evidence>
<reference evidence="2 3" key="1">
    <citation type="submission" date="2023-02" db="EMBL/GenBank/DDBJ databases">
        <title>Devosia chondri sp. nov., isolated from the phycosphere of marine algae.</title>
        <authorList>
            <person name="Kim J.M."/>
            <person name="Lee J.K."/>
            <person name="Choi B.J."/>
            <person name="Bayburt H."/>
            <person name="Jeon C.O."/>
        </authorList>
    </citation>
    <scope>NUCLEOTIDE SEQUENCE [LARGE SCALE GENOMIC DNA]</scope>
    <source>
        <strain evidence="2 3">G2-5</strain>
    </source>
</reference>
<evidence type="ECO:0008006" key="4">
    <source>
        <dbReference type="Google" id="ProtNLM"/>
    </source>
</evidence>
<organism evidence="2 3">
    <name type="scientific">Devosia rhodophyticola</name>
    <dbReference type="NCBI Taxonomy" id="3026423"/>
    <lineage>
        <taxon>Bacteria</taxon>
        <taxon>Pseudomonadati</taxon>
        <taxon>Pseudomonadota</taxon>
        <taxon>Alphaproteobacteria</taxon>
        <taxon>Hyphomicrobiales</taxon>
        <taxon>Devosiaceae</taxon>
        <taxon>Devosia</taxon>
    </lineage>
</organism>
<name>A0ABY7Z048_9HYPH</name>
<dbReference type="EMBL" id="CP118247">
    <property type="protein sequence ID" value="WDR06859.1"/>
    <property type="molecule type" value="Genomic_DNA"/>
</dbReference>
<protein>
    <recommendedName>
        <fullName evidence="4">2TM domain-containing protein</fullName>
    </recommendedName>
</protein>
<keyword evidence="1" id="KW-0472">Membrane</keyword>
<keyword evidence="1" id="KW-1133">Transmembrane helix</keyword>
<gene>
    <name evidence="2" type="ORF">PSQ90_05255</name>
</gene>
<dbReference type="Proteomes" id="UP001222118">
    <property type="component" value="Chromosome"/>
</dbReference>
<feature type="transmembrane region" description="Helical" evidence="1">
    <location>
        <begin position="43"/>
        <end position="62"/>
    </location>
</feature>
<keyword evidence="3" id="KW-1185">Reference proteome</keyword>
<feature type="transmembrane region" description="Helical" evidence="1">
    <location>
        <begin position="12"/>
        <end position="31"/>
    </location>
</feature>
<accession>A0ABY7Z048</accession>
<evidence type="ECO:0000313" key="2">
    <source>
        <dbReference type="EMBL" id="WDR06859.1"/>
    </source>
</evidence>
<sequence>MNLSLSIRKVHRWLSIIFTTTVIANFAVMAVGTPPSWVVYSPLPPLFLMLFSGLHMFFLPYINEWRGRPGKGPTTRHHT</sequence>
<evidence type="ECO:0000256" key="1">
    <source>
        <dbReference type="SAM" id="Phobius"/>
    </source>
</evidence>
<proteinExistence type="predicted"/>